<dbReference type="GO" id="GO:0015179">
    <property type="term" value="F:L-amino acid transmembrane transporter activity"/>
    <property type="evidence" value="ECO:0007669"/>
    <property type="project" value="TreeGrafter"/>
</dbReference>
<feature type="transmembrane region" description="Helical" evidence="5">
    <location>
        <begin position="121"/>
        <end position="140"/>
    </location>
</feature>
<evidence type="ECO:0000256" key="1">
    <source>
        <dbReference type="ARBA" id="ARBA00004141"/>
    </source>
</evidence>
<comment type="caution">
    <text evidence="7">The sequence shown here is derived from an EMBL/GenBank/DDBJ whole genome shotgun (WGS) entry which is preliminary data.</text>
</comment>
<feature type="transmembrane region" description="Helical" evidence="5">
    <location>
        <begin position="82"/>
        <end position="109"/>
    </location>
</feature>
<keyword evidence="4 5" id="KW-0472">Membrane</keyword>
<feature type="transmembrane region" description="Helical" evidence="5">
    <location>
        <begin position="180"/>
        <end position="205"/>
    </location>
</feature>
<evidence type="ECO:0000256" key="5">
    <source>
        <dbReference type="SAM" id="Phobius"/>
    </source>
</evidence>
<dbReference type="Proteomes" id="UP001178507">
    <property type="component" value="Unassembled WGS sequence"/>
</dbReference>
<feature type="transmembrane region" description="Helical" evidence="5">
    <location>
        <begin position="146"/>
        <end position="168"/>
    </location>
</feature>
<reference evidence="7" key="1">
    <citation type="submission" date="2023-08" db="EMBL/GenBank/DDBJ databases">
        <authorList>
            <person name="Chen Y."/>
            <person name="Shah S."/>
            <person name="Dougan E. K."/>
            <person name="Thang M."/>
            <person name="Chan C."/>
        </authorList>
    </citation>
    <scope>NUCLEOTIDE SEQUENCE</scope>
</reference>
<dbReference type="EMBL" id="CAUJNA010003714">
    <property type="protein sequence ID" value="CAJ1408321.1"/>
    <property type="molecule type" value="Genomic_DNA"/>
</dbReference>
<evidence type="ECO:0000259" key="6">
    <source>
        <dbReference type="Pfam" id="PF01490"/>
    </source>
</evidence>
<sequence>MATLAFSFSMVFAVFPLVGDRAAASGSVAVAVRSMRAVVRTSITFSVCIYLLVGLTGAFAFSSQIRKLALQNLPLQNVLPQLTFTVVGVCSLLLVAIVAFPCIESLALCHHLAWPASRRDARAAIVACVAIMSVLTDAFIDTKIAFALTGALGLSLAAYVMPALLYLRLRGSSGGRWRSFSAYILLLFGGVVLLGGTPATVVAAMQKPGSSPGTLSDLVCPQAFKL</sequence>
<dbReference type="InterPro" id="IPR013057">
    <property type="entry name" value="AA_transpt_TM"/>
</dbReference>
<accession>A0AA36NKW6</accession>
<evidence type="ECO:0000313" key="8">
    <source>
        <dbReference type="Proteomes" id="UP001178507"/>
    </source>
</evidence>
<keyword evidence="8" id="KW-1185">Reference proteome</keyword>
<dbReference type="AlphaFoldDB" id="A0AA36NKW6"/>
<protein>
    <recommendedName>
        <fullName evidence="6">Amino acid transporter transmembrane domain-containing protein</fullName>
    </recommendedName>
</protein>
<gene>
    <name evidence="7" type="ORF">EVOR1521_LOCUS29761</name>
</gene>
<evidence type="ECO:0000256" key="4">
    <source>
        <dbReference type="ARBA" id="ARBA00023136"/>
    </source>
</evidence>
<feature type="transmembrane region" description="Helical" evidence="5">
    <location>
        <begin position="6"/>
        <end position="31"/>
    </location>
</feature>
<evidence type="ECO:0000256" key="2">
    <source>
        <dbReference type="ARBA" id="ARBA00022692"/>
    </source>
</evidence>
<feature type="transmembrane region" description="Helical" evidence="5">
    <location>
        <begin position="43"/>
        <end position="62"/>
    </location>
</feature>
<keyword evidence="3 5" id="KW-1133">Transmembrane helix</keyword>
<dbReference type="PANTHER" id="PTHR22950">
    <property type="entry name" value="AMINO ACID TRANSPORTER"/>
    <property type="match status" value="1"/>
</dbReference>
<dbReference type="GO" id="GO:0016020">
    <property type="term" value="C:membrane"/>
    <property type="evidence" value="ECO:0007669"/>
    <property type="project" value="UniProtKB-SubCell"/>
</dbReference>
<proteinExistence type="predicted"/>
<organism evidence="7 8">
    <name type="scientific">Effrenium voratum</name>
    <dbReference type="NCBI Taxonomy" id="2562239"/>
    <lineage>
        <taxon>Eukaryota</taxon>
        <taxon>Sar</taxon>
        <taxon>Alveolata</taxon>
        <taxon>Dinophyceae</taxon>
        <taxon>Suessiales</taxon>
        <taxon>Symbiodiniaceae</taxon>
        <taxon>Effrenium</taxon>
    </lineage>
</organism>
<keyword evidence="2 5" id="KW-0812">Transmembrane</keyword>
<feature type="domain" description="Amino acid transporter transmembrane" evidence="6">
    <location>
        <begin position="33"/>
        <end position="201"/>
    </location>
</feature>
<dbReference type="Pfam" id="PF01490">
    <property type="entry name" value="Aa_trans"/>
    <property type="match status" value="1"/>
</dbReference>
<evidence type="ECO:0000313" key="7">
    <source>
        <dbReference type="EMBL" id="CAJ1408321.1"/>
    </source>
</evidence>
<comment type="subcellular location">
    <subcellularLocation>
        <location evidence="1">Membrane</location>
        <topology evidence="1">Multi-pass membrane protein</topology>
    </subcellularLocation>
</comment>
<name>A0AA36NKW6_9DINO</name>
<evidence type="ECO:0000256" key="3">
    <source>
        <dbReference type="ARBA" id="ARBA00022989"/>
    </source>
</evidence>